<dbReference type="AlphaFoldDB" id="A0AAE0C7P1"/>
<keyword evidence="7" id="KW-1133">Transmembrane helix</keyword>
<evidence type="ECO:0000256" key="9">
    <source>
        <dbReference type="ARBA" id="ARBA00023136"/>
    </source>
</evidence>
<dbReference type="Gene3D" id="3.90.1480.20">
    <property type="entry name" value="Glycosyl transferase family 29"/>
    <property type="match status" value="1"/>
</dbReference>
<keyword evidence="10" id="KW-0325">Glycoprotein</keyword>
<dbReference type="Proteomes" id="UP001190700">
    <property type="component" value="Unassembled WGS sequence"/>
</dbReference>
<keyword evidence="8" id="KW-0333">Golgi apparatus</keyword>
<dbReference type="Pfam" id="PF00777">
    <property type="entry name" value="Glyco_transf_29"/>
    <property type="match status" value="1"/>
</dbReference>
<evidence type="ECO:0000256" key="6">
    <source>
        <dbReference type="ARBA" id="ARBA00022968"/>
    </source>
</evidence>
<dbReference type="GO" id="GO:0008373">
    <property type="term" value="F:sialyltransferase activity"/>
    <property type="evidence" value="ECO:0007669"/>
    <property type="project" value="InterPro"/>
</dbReference>
<proteinExistence type="inferred from homology"/>
<gene>
    <name evidence="12" type="ORF">CYMTET_41179</name>
</gene>
<evidence type="ECO:0000256" key="2">
    <source>
        <dbReference type="ARBA" id="ARBA00006003"/>
    </source>
</evidence>
<evidence type="ECO:0000256" key="1">
    <source>
        <dbReference type="ARBA" id="ARBA00004323"/>
    </source>
</evidence>
<dbReference type="InterPro" id="IPR038578">
    <property type="entry name" value="GT29-like_sf"/>
</dbReference>
<dbReference type="PANTHER" id="PTHR11987:SF36">
    <property type="entry name" value="SIA-ALPHA-2,3-GAL-BETA-1,4-GLCNAC-R:ALPHA 2,8-SIALYLTRANSFERASE"/>
    <property type="match status" value="1"/>
</dbReference>
<evidence type="ECO:0000256" key="10">
    <source>
        <dbReference type="ARBA" id="ARBA00023180"/>
    </source>
</evidence>
<dbReference type="EMBL" id="LGRX02027374">
    <property type="protein sequence ID" value="KAK3249389.1"/>
    <property type="molecule type" value="Genomic_DNA"/>
</dbReference>
<feature type="region of interest" description="Disordered" evidence="11">
    <location>
        <begin position="9"/>
        <end position="83"/>
    </location>
</feature>
<comment type="subcellular location">
    <subcellularLocation>
        <location evidence="1">Golgi apparatus membrane</location>
        <topology evidence="1">Single-pass type II membrane protein</topology>
    </subcellularLocation>
</comment>
<dbReference type="GO" id="GO:0000139">
    <property type="term" value="C:Golgi membrane"/>
    <property type="evidence" value="ECO:0007669"/>
    <property type="project" value="UniProtKB-SubCell"/>
</dbReference>
<keyword evidence="6" id="KW-0735">Signal-anchor</keyword>
<name>A0AAE0C7P1_9CHLO</name>
<keyword evidence="5" id="KW-0812">Transmembrane</keyword>
<sequence>MLVWHAYVAPSRLASSSRLDDRAPPQAGRTLEPSASPPVLRPSQRDSSLEDARESSPPERQRDQRLGQEEENEQRAPPQELDCPATLAGLSNLTDAVAPDRNVRILHAVVQEVLRDPKYSYPLEKLFLTKANHLDLRPKDSIKRTKFLPDEPPSLSQGTCALVGNSGGLLTASHGFAIDEHEYVIRINQGPTHPYEDYVGEASHMRVLNKKWVAVYSAKEDGGQDVMLPVEARNVTFVLTRASTWQLERLAAVMRRERPDIKVCMRCSPDLHRASDMSFCVAWATALNWRLWHSPCGRA</sequence>
<dbReference type="PANTHER" id="PTHR11987">
    <property type="entry name" value="ALPHA-2,8-SIALYLTRANSFERASE"/>
    <property type="match status" value="1"/>
</dbReference>
<evidence type="ECO:0000256" key="7">
    <source>
        <dbReference type="ARBA" id="ARBA00022989"/>
    </source>
</evidence>
<evidence type="ECO:0000256" key="11">
    <source>
        <dbReference type="SAM" id="MobiDB-lite"/>
    </source>
</evidence>
<dbReference type="InterPro" id="IPR001675">
    <property type="entry name" value="Glyco_trans_29"/>
</dbReference>
<evidence type="ECO:0000313" key="12">
    <source>
        <dbReference type="EMBL" id="KAK3249389.1"/>
    </source>
</evidence>
<comment type="caution">
    <text evidence="12">The sequence shown here is derived from an EMBL/GenBank/DDBJ whole genome shotgun (WGS) entry which is preliminary data.</text>
</comment>
<organism evidence="12 13">
    <name type="scientific">Cymbomonas tetramitiformis</name>
    <dbReference type="NCBI Taxonomy" id="36881"/>
    <lineage>
        <taxon>Eukaryota</taxon>
        <taxon>Viridiplantae</taxon>
        <taxon>Chlorophyta</taxon>
        <taxon>Pyramimonadophyceae</taxon>
        <taxon>Pyramimonadales</taxon>
        <taxon>Pyramimonadaceae</taxon>
        <taxon>Cymbomonas</taxon>
    </lineage>
</organism>
<dbReference type="InterPro" id="IPR050943">
    <property type="entry name" value="Glycosyltr_29_Sialyltrsf"/>
</dbReference>
<evidence type="ECO:0000256" key="3">
    <source>
        <dbReference type="ARBA" id="ARBA00022676"/>
    </source>
</evidence>
<evidence type="ECO:0000256" key="5">
    <source>
        <dbReference type="ARBA" id="ARBA00022692"/>
    </source>
</evidence>
<keyword evidence="3" id="KW-0328">Glycosyltransferase</keyword>
<evidence type="ECO:0000256" key="8">
    <source>
        <dbReference type="ARBA" id="ARBA00023034"/>
    </source>
</evidence>
<evidence type="ECO:0000256" key="4">
    <source>
        <dbReference type="ARBA" id="ARBA00022679"/>
    </source>
</evidence>
<keyword evidence="4" id="KW-0808">Transferase</keyword>
<feature type="compositionally biased region" description="Basic and acidic residues" evidence="11">
    <location>
        <begin position="43"/>
        <end position="68"/>
    </location>
</feature>
<keyword evidence="9" id="KW-0472">Membrane</keyword>
<accession>A0AAE0C7P1</accession>
<keyword evidence="13" id="KW-1185">Reference proteome</keyword>
<reference evidence="12 13" key="1">
    <citation type="journal article" date="2015" name="Genome Biol. Evol.">
        <title>Comparative Genomics of a Bacterivorous Green Alga Reveals Evolutionary Causalities and Consequences of Phago-Mixotrophic Mode of Nutrition.</title>
        <authorList>
            <person name="Burns J.A."/>
            <person name="Paasch A."/>
            <person name="Narechania A."/>
            <person name="Kim E."/>
        </authorList>
    </citation>
    <scope>NUCLEOTIDE SEQUENCE [LARGE SCALE GENOMIC DNA]</scope>
    <source>
        <strain evidence="12 13">PLY_AMNH</strain>
    </source>
</reference>
<protein>
    <submittedName>
        <fullName evidence="12">Uncharacterized protein</fullName>
    </submittedName>
</protein>
<comment type="similarity">
    <text evidence="2">Belongs to the glycosyltransferase 29 family.</text>
</comment>
<evidence type="ECO:0000313" key="13">
    <source>
        <dbReference type="Proteomes" id="UP001190700"/>
    </source>
</evidence>